<dbReference type="GO" id="GO:0043161">
    <property type="term" value="P:proteasome-mediated ubiquitin-dependent protein catabolic process"/>
    <property type="evidence" value="ECO:0007669"/>
    <property type="project" value="TreeGrafter"/>
</dbReference>
<dbReference type="PROSITE" id="PS00518">
    <property type="entry name" value="ZF_RING_1"/>
    <property type="match status" value="1"/>
</dbReference>
<dbReference type="PROSITE" id="PS50089">
    <property type="entry name" value="ZF_RING_2"/>
    <property type="match status" value="1"/>
</dbReference>
<dbReference type="InterPro" id="IPR013083">
    <property type="entry name" value="Znf_RING/FYVE/PHD"/>
</dbReference>
<evidence type="ECO:0000256" key="3">
    <source>
        <dbReference type="ARBA" id="ARBA00022679"/>
    </source>
</evidence>
<evidence type="ECO:0000259" key="13">
    <source>
        <dbReference type="PROSITE" id="PS51873"/>
    </source>
</evidence>
<feature type="compositionally biased region" description="Basic and acidic residues" evidence="10">
    <location>
        <begin position="933"/>
        <end position="944"/>
    </location>
</feature>
<feature type="compositionally biased region" description="Basic and acidic residues" evidence="10">
    <location>
        <begin position="72"/>
        <end position="81"/>
    </location>
</feature>
<dbReference type="GO" id="GO:0097039">
    <property type="term" value="P:protein linear polyubiquitination"/>
    <property type="evidence" value="ECO:0007669"/>
    <property type="project" value="TreeGrafter"/>
</dbReference>
<feature type="compositionally biased region" description="Polar residues" evidence="10">
    <location>
        <begin position="353"/>
        <end position="367"/>
    </location>
</feature>
<comment type="pathway">
    <text evidence="1">Protein modification; protein ubiquitination.</text>
</comment>
<dbReference type="GO" id="GO:0043130">
    <property type="term" value="F:ubiquitin binding"/>
    <property type="evidence" value="ECO:0007669"/>
    <property type="project" value="TreeGrafter"/>
</dbReference>
<evidence type="ECO:0000256" key="4">
    <source>
        <dbReference type="ARBA" id="ARBA00022723"/>
    </source>
</evidence>
<dbReference type="GO" id="GO:0009893">
    <property type="term" value="P:positive regulation of metabolic process"/>
    <property type="evidence" value="ECO:0007669"/>
    <property type="project" value="UniProtKB-ARBA"/>
</dbReference>
<keyword evidence="7" id="KW-0833">Ubl conjugation pathway</keyword>
<feature type="compositionally biased region" description="Polar residues" evidence="10">
    <location>
        <begin position="833"/>
        <end position="846"/>
    </location>
</feature>
<dbReference type="InterPro" id="IPR017907">
    <property type="entry name" value="Znf_RING_CS"/>
</dbReference>
<evidence type="ECO:0000259" key="12">
    <source>
        <dbReference type="PROSITE" id="PS50089"/>
    </source>
</evidence>
<dbReference type="Gene3D" id="3.30.40.10">
    <property type="entry name" value="Zinc/RING finger domain, C3HC4 (zinc finger)"/>
    <property type="match status" value="1"/>
</dbReference>
<dbReference type="PROSITE" id="PS50053">
    <property type="entry name" value="UBIQUITIN_2"/>
    <property type="match status" value="1"/>
</dbReference>
<dbReference type="InterPro" id="IPR047558">
    <property type="entry name" value="BRcat_RBR_HOIL1"/>
</dbReference>
<keyword evidence="3" id="KW-0808">Transferase</keyword>
<dbReference type="Gene3D" id="3.10.20.90">
    <property type="entry name" value="Phosphatidylinositol 3-kinase Catalytic Subunit, Chain A, domain 1"/>
    <property type="match status" value="1"/>
</dbReference>
<dbReference type="InterPro" id="IPR051628">
    <property type="entry name" value="LUBAC_E3_Ligases"/>
</dbReference>
<evidence type="ECO:0000256" key="2">
    <source>
        <dbReference type="ARBA" id="ARBA00022553"/>
    </source>
</evidence>
<evidence type="ECO:0000256" key="8">
    <source>
        <dbReference type="ARBA" id="ARBA00022833"/>
    </source>
</evidence>
<feature type="compositionally biased region" description="Polar residues" evidence="10">
    <location>
        <begin position="500"/>
        <end position="509"/>
    </location>
</feature>
<feature type="compositionally biased region" description="Polar residues" evidence="10">
    <location>
        <begin position="861"/>
        <end position="880"/>
    </location>
</feature>
<feature type="domain" description="Ubiquitin-like" evidence="11">
    <location>
        <begin position="1146"/>
        <end position="1217"/>
    </location>
</feature>
<keyword evidence="2" id="KW-0597">Phosphoprotein</keyword>
<gene>
    <name evidence="15" type="primary">LOC107222188</name>
</gene>
<keyword evidence="5" id="KW-0677">Repeat</keyword>
<dbReference type="InterPro" id="IPR044066">
    <property type="entry name" value="TRIAD_supradom"/>
</dbReference>
<dbReference type="KEGG" id="nlo:107222188"/>
<dbReference type="SUPFAM" id="SSF57850">
    <property type="entry name" value="RING/U-box"/>
    <property type="match status" value="3"/>
</dbReference>
<feature type="region of interest" description="Disordered" evidence="10">
    <location>
        <begin position="260"/>
        <end position="400"/>
    </location>
</feature>
<evidence type="ECO:0000313" key="14">
    <source>
        <dbReference type="Proteomes" id="UP000829291"/>
    </source>
</evidence>
<evidence type="ECO:0000256" key="10">
    <source>
        <dbReference type="SAM" id="MobiDB-lite"/>
    </source>
</evidence>
<keyword evidence="8" id="KW-0862">Zinc</keyword>
<feature type="compositionally biased region" description="Basic residues" evidence="10">
    <location>
        <begin position="328"/>
        <end position="338"/>
    </location>
</feature>
<evidence type="ECO:0000313" key="15">
    <source>
        <dbReference type="RefSeq" id="XP_015516934.1"/>
    </source>
</evidence>
<dbReference type="FunFam" id="3.30.40.10:FF:000137">
    <property type="entry name" value="RanBP-type and C3HC4-type zinc finger-containing protein 1"/>
    <property type="match status" value="1"/>
</dbReference>
<keyword evidence="6 9" id="KW-0863">Zinc-finger</keyword>
<dbReference type="InterPro" id="IPR047557">
    <property type="entry name" value="Rcat_RBR_HOIL1"/>
</dbReference>
<feature type="region of interest" description="Disordered" evidence="10">
    <location>
        <begin position="484"/>
        <end position="514"/>
    </location>
</feature>
<feature type="compositionally biased region" description="Basic and acidic residues" evidence="10">
    <location>
        <begin position="283"/>
        <end position="302"/>
    </location>
</feature>
<feature type="compositionally biased region" description="Polar residues" evidence="10">
    <location>
        <begin position="303"/>
        <end position="320"/>
    </location>
</feature>
<dbReference type="GO" id="GO:0004842">
    <property type="term" value="F:ubiquitin-protein transferase activity"/>
    <property type="evidence" value="ECO:0007669"/>
    <property type="project" value="TreeGrafter"/>
</dbReference>
<sequence length="1528" mass="168325">MIGAGLRSWSMRETTKVQSSRLEVEDGVNEDTESGAVSAVLSEDGGITVEEFPRVETEIVSRGGESSGDVEVEARGRREGGRSQLQAGEVITTLDLSVVGDRRPTDSSSDRRRGAARRFSLFHWFRGKGVGEISESNRHSSSSSSSLLVPSGGNKAANERATNQLHVTGKNVETASPNQGSTVDVAAANTVGRNSTTTLPQCNSLYSSSGSVDTNCSTATVHSFTFLHPGDLPSGLIDGVKSPSIQRRRFNRFRDFRKHSSAEDFGGSDRICAGSPSDGETAVDCHGEKEERKLLDEDRENGSAHSSTPYHYRSLPTSGKTADLAARKTNKVHVRGKRRAPDPPSYGSVAGETRNSNAVNQKSGNTGRRNKRRAPNPPSEATKTCDQSKRSDIQGVGERPQVISNDTLKLEGGLLLPTRFDLSEKKSIDMNHQASLDKKTSPLATTPLQQVQAPRPWYKRSNTTLSDRDCGSFRREVLKIPTLSKNRGGLEKTGRFSLHQEAQSSNSDSGDVGTFDKSFSRLNHFFGRTTERREQIESSRGQKRGDEKRRSNLSILTNISELDREAAAIVQEEQARNQAVVARSSGLFTDGSLADFDRPPSGDIISDMVSSSIEPQRKGTRALISKFNAISNITKVTVNATFFTKSSNQSGKIDVVRGEPVQSSNVNSRNSDRIVTKRLLYDGAEQVNETGVDISSINFFRRLEAADAAQTRDDIHLGSRRSAPGWEEKIKRYFPERTSADFQGHKVQTRKSTALGNNQRQSVRNDQVKRSEEKIVTEKYLPPNNVAEQHLSRADLKEMLIEMKHSLPKRPKPKSGVKSVPVSIGNDKVNVGKAQQRSTAIETSVKQGEGQGVRGMKPLMQDQQSRAISSSSNYVRSTTAVGKRDQQASSGPGIILEKTKVSSGVQTSANLRNVGNYTTRELSPMINRVRSSQKFESRKNEDANRVSSNLRKSPGRGTGLTRTTFQLIRPRDFASIEALKTEKTEAVKESGQNTYMNVIEDSLYANTVISPSKSNSNEAAGDGKTGSVGAAEEKINIVKDNKHENVRHYTASVVAQVKIPEESTQPEVTSTTVKNEEDGEIPISETNMNTLAINRLLRKLEGAIASGQHQQAAGLAKELAQLKIHCSVVRQRSEKTKESDVINVDMYIEDKLAHQGPIPLQLSLSTTVSELKKKVFGEFEIPVNVQRWIIGKNLADNDEFTLEALKAVDKSSIFLYLVAPDLQNDDCTRGDKIVAKEEITAPIEAPVEEQPREIEPIIEEEVEITPQEPTVEELKLKRYEHLMSLENTDVIPNSVPIECPICFAPYGPCEGVILRDCLHMFCRTCIANTIMYCEEAEVKCPFRDSEYTCESTLQEREIKALVTSEVYEQHLAKSVSQAENNAGNNAFHCKTPDCPGWCIYDDNVNVFQCPVCGVNNCLTCQAIHTNKNCREYQDEIRLLKETDQETKRTAAVLEEMVESGEALACPTCAVVLMKKWGCDWLRCSMCKTEICWVTRGPRWGPGGKGDTSGGCKCGENGVKCHPRCNYCH</sequence>
<feature type="region of interest" description="Disordered" evidence="10">
    <location>
        <begin position="132"/>
        <end position="156"/>
    </location>
</feature>
<dbReference type="InterPro" id="IPR001841">
    <property type="entry name" value="Znf_RING"/>
</dbReference>
<evidence type="ECO:0000256" key="5">
    <source>
        <dbReference type="ARBA" id="ARBA00022737"/>
    </source>
</evidence>
<feature type="region of interest" description="Disordered" evidence="10">
    <location>
        <begin position="530"/>
        <end position="552"/>
    </location>
</feature>
<keyword evidence="14" id="KW-1185">Reference proteome</keyword>
<feature type="domain" description="RING-type" evidence="13">
    <location>
        <begin position="1295"/>
        <end position="1524"/>
    </location>
</feature>
<name>A0A6J0BQV6_NEOLC</name>
<dbReference type="InterPro" id="IPR029071">
    <property type="entry name" value="Ubiquitin-like_domsf"/>
</dbReference>
<dbReference type="GO" id="GO:0008270">
    <property type="term" value="F:zinc ion binding"/>
    <property type="evidence" value="ECO:0007669"/>
    <property type="project" value="UniProtKB-KW"/>
</dbReference>
<dbReference type="CDD" id="cd20358">
    <property type="entry name" value="Rcat_RBR_HOIL1"/>
    <property type="match status" value="1"/>
</dbReference>
<dbReference type="InterPro" id="IPR047559">
    <property type="entry name" value="HOIL1_RBR_mRING-HC-C3HC3D"/>
</dbReference>
<evidence type="ECO:0000256" key="7">
    <source>
        <dbReference type="ARBA" id="ARBA00022786"/>
    </source>
</evidence>
<dbReference type="Proteomes" id="UP000829291">
    <property type="component" value="Chromosome 3"/>
</dbReference>
<evidence type="ECO:0000256" key="9">
    <source>
        <dbReference type="PROSITE-ProRule" id="PRU00175"/>
    </source>
</evidence>
<accession>A0A6J0BQV6</accession>
<dbReference type="OrthoDB" id="261960at2759"/>
<dbReference type="GO" id="GO:0071797">
    <property type="term" value="C:LUBAC complex"/>
    <property type="evidence" value="ECO:0007669"/>
    <property type="project" value="TreeGrafter"/>
</dbReference>
<dbReference type="RefSeq" id="XP_015516934.1">
    <property type="nucleotide sequence ID" value="XM_015661448.2"/>
</dbReference>
<evidence type="ECO:0000259" key="11">
    <source>
        <dbReference type="PROSITE" id="PS50053"/>
    </source>
</evidence>
<dbReference type="PANTHER" id="PTHR22770">
    <property type="entry name" value="UBIQUITIN CONJUGATING ENZYME 7 INTERACTING PROTEIN-RELATED"/>
    <property type="match status" value="1"/>
</dbReference>
<dbReference type="CDD" id="cd16633">
    <property type="entry name" value="mRING-HC-C3HC3D_RBR_HOIL1"/>
    <property type="match status" value="1"/>
</dbReference>
<feature type="region of interest" description="Disordered" evidence="10">
    <location>
        <begin position="60"/>
        <end position="83"/>
    </location>
</feature>
<dbReference type="PROSITE" id="PS51873">
    <property type="entry name" value="TRIAD"/>
    <property type="match status" value="1"/>
</dbReference>
<dbReference type="GeneID" id="107222188"/>
<organism evidence="15">
    <name type="scientific">Neodiprion lecontei</name>
    <name type="common">Redheaded pine sawfly</name>
    <dbReference type="NCBI Taxonomy" id="441921"/>
    <lineage>
        <taxon>Eukaryota</taxon>
        <taxon>Metazoa</taxon>
        <taxon>Ecdysozoa</taxon>
        <taxon>Arthropoda</taxon>
        <taxon>Hexapoda</taxon>
        <taxon>Insecta</taxon>
        <taxon>Pterygota</taxon>
        <taxon>Neoptera</taxon>
        <taxon>Endopterygota</taxon>
        <taxon>Hymenoptera</taxon>
        <taxon>Tenthredinoidea</taxon>
        <taxon>Diprionidae</taxon>
        <taxon>Diprioninae</taxon>
        <taxon>Neodiprion</taxon>
    </lineage>
</organism>
<feature type="region of interest" description="Disordered" evidence="10">
    <location>
        <begin position="831"/>
        <end position="893"/>
    </location>
</feature>
<dbReference type="InParanoid" id="A0A6J0BQV6"/>
<proteinExistence type="predicted"/>
<protein>
    <submittedName>
        <fullName evidence="15">Uncharacterized protein LOC107222188</fullName>
    </submittedName>
</protein>
<dbReference type="PANTHER" id="PTHR22770:SF13">
    <property type="entry name" value="RING-TYPE DOMAIN-CONTAINING PROTEIN"/>
    <property type="match status" value="1"/>
</dbReference>
<feature type="compositionally biased region" description="Polar residues" evidence="10">
    <location>
        <begin position="750"/>
        <end position="765"/>
    </location>
</feature>
<reference evidence="15" key="1">
    <citation type="submission" date="2025-08" db="UniProtKB">
        <authorList>
            <consortium name="RefSeq"/>
        </authorList>
    </citation>
    <scope>IDENTIFICATION</scope>
    <source>
        <tissue evidence="15">Thorax and Abdomen</tissue>
    </source>
</reference>
<dbReference type="InterPro" id="IPR000626">
    <property type="entry name" value="Ubiquitin-like_dom"/>
</dbReference>
<dbReference type="CDD" id="cd20345">
    <property type="entry name" value="BRcat_RBR_HOIL1"/>
    <property type="match status" value="1"/>
</dbReference>
<dbReference type="SUPFAM" id="SSF54236">
    <property type="entry name" value="Ubiquitin-like"/>
    <property type="match status" value="1"/>
</dbReference>
<evidence type="ECO:0000256" key="1">
    <source>
        <dbReference type="ARBA" id="ARBA00004906"/>
    </source>
</evidence>
<feature type="region of interest" description="Disordered" evidence="10">
    <location>
        <begin position="928"/>
        <end position="960"/>
    </location>
</feature>
<feature type="region of interest" description="Disordered" evidence="10">
    <location>
        <begin position="741"/>
        <end position="771"/>
    </location>
</feature>
<feature type="domain" description="RING-type" evidence="12">
    <location>
        <begin position="1299"/>
        <end position="1341"/>
    </location>
</feature>
<keyword evidence="4" id="KW-0479">Metal-binding</keyword>
<evidence type="ECO:0000256" key="6">
    <source>
        <dbReference type="ARBA" id="ARBA00022771"/>
    </source>
</evidence>